<evidence type="ECO:0000256" key="8">
    <source>
        <dbReference type="ARBA" id="ARBA00022960"/>
    </source>
</evidence>
<evidence type="ECO:0000256" key="12">
    <source>
        <dbReference type="ARBA" id="ARBA00023316"/>
    </source>
</evidence>
<dbReference type="SUPFAM" id="SSF56601">
    <property type="entry name" value="beta-lactamase/transpeptidase-like"/>
    <property type="match status" value="1"/>
</dbReference>
<accession>A0A2M6WSZ5</accession>
<dbReference type="GO" id="GO:0008360">
    <property type="term" value="P:regulation of cell shape"/>
    <property type="evidence" value="ECO:0007669"/>
    <property type="project" value="UniProtKB-KW"/>
</dbReference>
<name>A0A2M6WSZ5_9BACT</name>
<evidence type="ECO:0000256" key="4">
    <source>
        <dbReference type="ARBA" id="ARBA00022519"/>
    </source>
</evidence>
<feature type="domain" description="Penicillin-binding protein transpeptidase" evidence="14">
    <location>
        <begin position="318"/>
        <end position="643"/>
    </location>
</feature>
<keyword evidence="3" id="KW-1003">Cell membrane</keyword>
<dbReference type="InterPro" id="IPR017790">
    <property type="entry name" value="Penicillin-binding_protein_2"/>
</dbReference>
<dbReference type="SUPFAM" id="SSF56519">
    <property type="entry name" value="Penicillin binding protein dimerisation domain"/>
    <property type="match status" value="1"/>
</dbReference>
<dbReference type="GO" id="GO:0006508">
    <property type="term" value="P:proteolysis"/>
    <property type="evidence" value="ECO:0007669"/>
    <property type="project" value="UniProtKB-KW"/>
</dbReference>
<proteinExistence type="predicted"/>
<evidence type="ECO:0000256" key="11">
    <source>
        <dbReference type="ARBA" id="ARBA00023136"/>
    </source>
</evidence>
<dbReference type="GO" id="GO:0009252">
    <property type="term" value="P:peptidoglycan biosynthetic process"/>
    <property type="evidence" value="ECO:0007669"/>
    <property type="project" value="UniProtKB-KW"/>
</dbReference>
<evidence type="ECO:0000256" key="10">
    <source>
        <dbReference type="ARBA" id="ARBA00022989"/>
    </source>
</evidence>
<dbReference type="Pfam" id="PF03717">
    <property type="entry name" value="PBP_dimer"/>
    <property type="match status" value="1"/>
</dbReference>
<evidence type="ECO:0000313" key="16">
    <source>
        <dbReference type="EMBL" id="PIT95933.1"/>
    </source>
</evidence>
<dbReference type="Gene3D" id="3.40.710.10">
    <property type="entry name" value="DD-peptidase/beta-lactamase superfamily"/>
    <property type="match status" value="1"/>
</dbReference>
<evidence type="ECO:0000259" key="15">
    <source>
        <dbReference type="Pfam" id="PF03717"/>
    </source>
</evidence>
<feature type="domain" description="Penicillin-binding protein dimerisation" evidence="15">
    <location>
        <begin position="101"/>
        <end position="277"/>
    </location>
</feature>
<keyword evidence="11 13" id="KW-0472">Membrane</keyword>
<evidence type="ECO:0000256" key="2">
    <source>
        <dbReference type="ARBA" id="ARBA00004236"/>
    </source>
</evidence>
<dbReference type="InterPro" id="IPR036138">
    <property type="entry name" value="PBP_dimer_sf"/>
</dbReference>
<dbReference type="GO" id="GO:0071972">
    <property type="term" value="F:peptidoglycan L,D-transpeptidase activity"/>
    <property type="evidence" value="ECO:0007669"/>
    <property type="project" value="TreeGrafter"/>
</dbReference>
<comment type="subcellular location">
    <subcellularLocation>
        <location evidence="2">Cell membrane</location>
    </subcellularLocation>
    <subcellularLocation>
        <location evidence="1">Membrane</location>
        <topology evidence="1">Single-pass membrane protein</topology>
    </subcellularLocation>
</comment>
<dbReference type="InterPro" id="IPR005311">
    <property type="entry name" value="PBP_dimer"/>
</dbReference>
<evidence type="ECO:0000313" key="17">
    <source>
        <dbReference type="Proteomes" id="UP000228533"/>
    </source>
</evidence>
<sequence>MAKNIFKKDSSNVFGPRPLGERLHQPADRKYMIEIGEGAKFLQATNERLGRNFNFKISLYLKIFLTIFLGILIGRAAWLQLAKGVEYRQLADGNRLRVKRVEARRGIIYDRNNIPLVRNVANFMLYLIPADLPVTPEDRQAILSRLADLLDSDLSEVTKGLDVIQPRSYEAFQPLFVADNLPYDKAMLIYLESAKMPGVFLDSKNRREYSLNAISLSHILGYTGKINAEEFKKLDGRYSVLDYIGKNGLESFWESDLRGTVGLRQVEVDALGKEKRVISQSKVVDGFNLQLSVDATAQAKLEEFLKEELFKGGFKKASAIVSNPNNGEIISLISWPAYDNNVFARGISSAEYKALLDDPDQPFFNRSVTGEYPSGSTIKIVGVSAALNEGVIDENQTVLSNGGLRVGEWFFPDWKAGGHGLTNARKAIADSVNTYMYYIGGGFQDFQGLGVERLTKYYKLFGLGQETGIDLPNEANGLVPSNEWKLATKNERWYVGDTYHIAIGQGDLIVTPLQVNYYTMFFANGGSFYHPHLVHALSDENNNVIKVVESPVVAPSPVSENAIKVVREGMRQAVTSGSAKRLSTLPVTAGGKTGTAQFSTVKKPHAWFTGFAPYDNPEVAITILIEEGIEGSSSATAVADKFLRWYFGDRLSVTSTATSTPQ</sequence>
<organism evidence="16 17">
    <name type="scientific">Candidatus Falkowbacteria bacterium CG10_big_fil_rev_8_21_14_0_10_37_14</name>
    <dbReference type="NCBI Taxonomy" id="1974561"/>
    <lineage>
        <taxon>Bacteria</taxon>
        <taxon>Candidatus Falkowiibacteriota</taxon>
    </lineage>
</organism>
<keyword evidence="4" id="KW-0997">Cell inner membrane</keyword>
<comment type="caution">
    <text evidence="16">The sequence shown here is derived from an EMBL/GenBank/DDBJ whole genome shotgun (WGS) entry which is preliminary data.</text>
</comment>
<dbReference type="PANTHER" id="PTHR30627">
    <property type="entry name" value="PEPTIDOGLYCAN D,D-TRANSPEPTIDASE"/>
    <property type="match status" value="1"/>
</dbReference>
<dbReference type="InterPro" id="IPR001460">
    <property type="entry name" value="PCN-bd_Tpept"/>
</dbReference>
<dbReference type="Gene3D" id="3.90.1310.10">
    <property type="entry name" value="Penicillin-binding protein 2a (Domain 2)"/>
    <property type="match status" value="1"/>
</dbReference>
<gene>
    <name evidence="16" type="primary">mrdA</name>
    <name evidence="16" type="ORF">COT94_03025</name>
</gene>
<dbReference type="NCBIfam" id="TIGR03423">
    <property type="entry name" value="pbp2_mrdA"/>
    <property type="match status" value="1"/>
</dbReference>
<evidence type="ECO:0000256" key="13">
    <source>
        <dbReference type="SAM" id="Phobius"/>
    </source>
</evidence>
<evidence type="ECO:0000256" key="1">
    <source>
        <dbReference type="ARBA" id="ARBA00004167"/>
    </source>
</evidence>
<dbReference type="AlphaFoldDB" id="A0A2M6WSZ5"/>
<dbReference type="InterPro" id="IPR012338">
    <property type="entry name" value="Beta-lactam/transpept-like"/>
</dbReference>
<evidence type="ECO:0000256" key="5">
    <source>
        <dbReference type="ARBA" id="ARBA00022670"/>
    </source>
</evidence>
<dbReference type="GO" id="GO:0005886">
    <property type="term" value="C:plasma membrane"/>
    <property type="evidence" value="ECO:0007669"/>
    <property type="project" value="UniProtKB-SubCell"/>
</dbReference>
<evidence type="ECO:0000256" key="9">
    <source>
        <dbReference type="ARBA" id="ARBA00022984"/>
    </source>
</evidence>
<protein>
    <submittedName>
        <fullName evidence="16">Penicillin-binding protein 2</fullName>
    </submittedName>
</protein>
<evidence type="ECO:0000256" key="7">
    <source>
        <dbReference type="ARBA" id="ARBA00022801"/>
    </source>
</evidence>
<keyword evidence="8" id="KW-0133">Cell shape</keyword>
<dbReference type="EMBL" id="PFAM01000017">
    <property type="protein sequence ID" value="PIT95933.1"/>
    <property type="molecule type" value="Genomic_DNA"/>
</dbReference>
<dbReference type="Gene3D" id="3.30.1390.30">
    <property type="entry name" value="Penicillin-binding protein 2a, domain 3"/>
    <property type="match status" value="1"/>
</dbReference>
<keyword evidence="5" id="KW-0645">Protease</keyword>
<keyword evidence="12" id="KW-0961">Cell wall biogenesis/degradation</keyword>
<evidence type="ECO:0000256" key="3">
    <source>
        <dbReference type="ARBA" id="ARBA00022475"/>
    </source>
</evidence>
<feature type="transmembrane region" description="Helical" evidence="13">
    <location>
        <begin position="59"/>
        <end position="78"/>
    </location>
</feature>
<dbReference type="Pfam" id="PF00905">
    <property type="entry name" value="Transpeptidase"/>
    <property type="match status" value="1"/>
</dbReference>
<reference evidence="17" key="1">
    <citation type="submission" date="2017-09" db="EMBL/GenBank/DDBJ databases">
        <title>Depth-based differentiation of microbial function through sediment-hosted aquifers and enrichment of novel symbionts in the deep terrestrial subsurface.</title>
        <authorList>
            <person name="Probst A.J."/>
            <person name="Ladd B."/>
            <person name="Jarett J.K."/>
            <person name="Geller-Mcgrath D.E."/>
            <person name="Sieber C.M.K."/>
            <person name="Emerson J.B."/>
            <person name="Anantharaman K."/>
            <person name="Thomas B.C."/>
            <person name="Malmstrom R."/>
            <person name="Stieglmeier M."/>
            <person name="Klingl A."/>
            <person name="Woyke T."/>
            <person name="Ryan C.M."/>
            <person name="Banfield J.F."/>
        </authorList>
    </citation>
    <scope>NUCLEOTIDE SEQUENCE [LARGE SCALE GENOMIC DNA]</scope>
</reference>
<dbReference type="Proteomes" id="UP000228533">
    <property type="component" value="Unassembled WGS sequence"/>
</dbReference>
<dbReference type="GO" id="GO:0071555">
    <property type="term" value="P:cell wall organization"/>
    <property type="evidence" value="ECO:0007669"/>
    <property type="project" value="UniProtKB-KW"/>
</dbReference>
<dbReference type="GO" id="GO:0009002">
    <property type="term" value="F:serine-type D-Ala-D-Ala carboxypeptidase activity"/>
    <property type="evidence" value="ECO:0007669"/>
    <property type="project" value="InterPro"/>
</dbReference>
<evidence type="ECO:0000256" key="6">
    <source>
        <dbReference type="ARBA" id="ARBA00022692"/>
    </source>
</evidence>
<dbReference type="GO" id="GO:0008658">
    <property type="term" value="F:penicillin binding"/>
    <property type="evidence" value="ECO:0007669"/>
    <property type="project" value="InterPro"/>
</dbReference>
<keyword evidence="6 13" id="KW-0812">Transmembrane</keyword>
<dbReference type="InterPro" id="IPR050515">
    <property type="entry name" value="Beta-lactam/transpept"/>
</dbReference>
<keyword evidence="10 13" id="KW-1133">Transmembrane helix</keyword>
<keyword evidence="7" id="KW-0378">Hydrolase</keyword>
<evidence type="ECO:0000259" key="14">
    <source>
        <dbReference type="Pfam" id="PF00905"/>
    </source>
</evidence>
<dbReference type="PANTHER" id="PTHR30627:SF2">
    <property type="entry name" value="PEPTIDOGLYCAN D,D-TRANSPEPTIDASE MRDA"/>
    <property type="match status" value="1"/>
</dbReference>
<keyword evidence="9" id="KW-0573">Peptidoglycan synthesis</keyword>